<dbReference type="STRING" id="278856.A0A212EI89"/>
<dbReference type="AlphaFoldDB" id="A0A212EI89"/>
<dbReference type="GO" id="GO:0015031">
    <property type="term" value="P:protein transport"/>
    <property type="evidence" value="ECO:0007669"/>
    <property type="project" value="UniProtKB-KW"/>
</dbReference>
<dbReference type="SUPFAM" id="SSF74788">
    <property type="entry name" value="Cullin repeat-like"/>
    <property type="match status" value="1"/>
</dbReference>
<comment type="similarity">
    <text evidence="2">Belongs to the COG8 family.</text>
</comment>
<evidence type="ECO:0000256" key="6">
    <source>
        <dbReference type="ARBA" id="ARBA00023034"/>
    </source>
</evidence>
<accession>A0A212EI89</accession>
<protein>
    <recommendedName>
        <fullName evidence="3">Conserved oligomeric Golgi complex subunit 8</fullName>
    </recommendedName>
    <alternativeName>
        <fullName evidence="8">Component of oligomeric Golgi complex 8</fullName>
    </alternativeName>
</protein>
<sequence>MISQELRDLCQLLFPDSTTENAEYFADITEYIKKLGSQNWDLLKKEPDRLTEEMKHLTEQTQDLAFTNYKTFVETAGISKAIMKDLGKSKESISNFLDTAPEFVQQCEKFSQVAGGIVQEKKRYISIRNQSDKLLELLELPSLMREALNAEDYESALDIFAFIRNLSKRYSEIPIVQSTTNEIMTLWFETLYHLFNQLHYDLPLPQCLQILGYLRRANTVFKSTDDEQNSVTSFGYKGKNVIPSDGLHLHFLKARNAWFEKALEDARNSEDAEKLLRKIVELHRIHLFNVITQHKSIFLSDTHDSKDDELNGPSALSCWLKQKVECLVQILNQDVWKEDESGFESIMNQCMYLCLSFGRVGADLRCVLTPLFRNNILMQFNTGIVKVDNQLENQMKSYKVPSIKNVLRPINESMASGPPENLLDYYPLAEYCNGLLSILNSLRVTAPLNIVKDVYKGFKTSFDKATQILIAFYHKEQQAFTDIEKQNFVSLCVCYTEDLVPYIAKCLSLSFPPIQIAELLGVTLTVLQESKVLYLDQNEICKPLNSITGIDVN</sequence>
<dbReference type="GO" id="GO:0000139">
    <property type="term" value="C:Golgi membrane"/>
    <property type="evidence" value="ECO:0007669"/>
    <property type="project" value="UniProtKB-SubCell"/>
</dbReference>
<gene>
    <name evidence="9" type="ORF">KGM_206475</name>
</gene>
<dbReference type="eggNOG" id="KOG2069">
    <property type="taxonomic scope" value="Eukaryota"/>
</dbReference>
<dbReference type="FunCoup" id="A0A212EI89">
    <property type="interactions" value="1538"/>
</dbReference>
<evidence type="ECO:0000256" key="4">
    <source>
        <dbReference type="ARBA" id="ARBA00022448"/>
    </source>
</evidence>
<evidence type="ECO:0000313" key="9">
    <source>
        <dbReference type="EMBL" id="OWR41198.1"/>
    </source>
</evidence>
<evidence type="ECO:0000256" key="3">
    <source>
        <dbReference type="ARBA" id="ARBA00020983"/>
    </source>
</evidence>
<name>A0A212EI89_DANPL</name>
<dbReference type="InterPro" id="IPR016159">
    <property type="entry name" value="Cullin_repeat-like_dom_sf"/>
</dbReference>
<dbReference type="OrthoDB" id="1661054at2759"/>
<dbReference type="PANTHER" id="PTHR21311">
    <property type="entry name" value="CONSERVED OLIGOMERIC GOLGI COMPLEX COMPONENT 8"/>
    <property type="match status" value="1"/>
</dbReference>
<organism evidence="9 10">
    <name type="scientific">Danaus plexippus plexippus</name>
    <dbReference type="NCBI Taxonomy" id="278856"/>
    <lineage>
        <taxon>Eukaryota</taxon>
        <taxon>Metazoa</taxon>
        <taxon>Ecdysozoa</taxon>
        <taxon>Arthropoda</taxon>
        <taxon>Hexapoda</taxon>
        <taxon>Insecta</taxon>
        <taxon>Pterygota</taxon>
        <taxon>Neoptera</taxon>
        <taxon>Endopterygota</taxon>
        <taxon>Lepidoptera</taxon>
        <taxon>Glossata</taxon>
        <taxon>Ditrysia</taxon>
        <taxon>Papilionoidea</taxon>
        <taxon>Nymphalidae</taxon>
        <taxon>Danainae</taxon>
        <taxon>Danaini</taxon>
        <taxon>Danaina</taxon>
        <taxon>Danaus</taxon>
        <taxon>Danaus</taxon>
    </lineage>
</organism>
<evidence type="ECO:0000256" key="1">
    <source>
        <dbReference type="ARBA" id="ARBA00004395"/>
    </source>
</evidence>
<evidence type="ECO:0000256" key="2">
    <source>
        <dbReference type="ARBA" id="ARBA00006419"/>
    </source>
</evidence>
<comment type="subcellular location">
    <subcellularLocation>
        <location evidence="1">Golgi apparatus membrane</location>
        <topology evidence="1">Peripheral membrane protein</topology>
    </subcellularLocation>
</comment>
<dbReference type="PANTHER" id="PTHR21311:SF0">
    <property type="entry name" value="CONSERVED OLIGOMERIC GOLGI COMPLEX SUBUNIT 8"/>
    <property type="match status" value="1"/>
</dbReference>
<dbReference type="InterPro" id="IPR007255">
    <property type="entry name" value="COG8"/>
</dbReference>
<keyword evidence="10" id="KW-1185">Reference proteome</keyword>
<reference evidence="9 10" key="1">
    <citation type="journal article" date="2011" name="Cell">
        <title>The monarch butterfly genome yields insights into long-distance migration.</title>
        <authorList>
            <person name="Zhan S."/>
            <person name="Merlin C."/>
            <person name="Boore J.L."/>
            <person name="Reppert S.M."/>
        </authorList>
    </citation>
    <scope>NUCLEOTIDE SEQUENCE [LARGE SCALE GENOMIC DNA]</scope>
    <source>
        <strain evidence="9">F-2</strain>
    </source>
</reference>
<proteinExistence type="inferred from homology"/>
<evidence type="ECO:0000256" key="5">
    <source>
        <dbReference type="ARBA" id="ARBA00022927"/>
    </source>
</evidence>
<dbReference type="GO" id="GO:0017119">
    <property type="term" value="C:Golgi transport complex"/>
    <property type="evidence" value="ECO:0007669"/>
    <property type="project" value="InterPro"/>
</dbReference>
<comment type="caution">
    <text evidence="9">The sequence shown here is derived from an EMBL/GenBank/DDBJ whole genome shotgun (WGS) entry which is preliminary data.</text>
</comment>
<keyword evidence="4" id="KW-0813">Transport</keyword>
<evidence type="ECO:0000256" key="7">
    <source>
        <dbReference type="ARBA" id="ARBA00023136"/>
    </source>
</evidence>
<evidence type="ECO:0000313" key="10">
    <source>
        <dbReference type="Proteomes" id="UP000007151"/>
    </source>
</evidence>
<dbReference type="KEGG" id="dpl:KGM_206475"/>
<dbReference type="EMBL" id="AGBW02014681">
    <property type="protein sequence ID" value="OWR41198.1"/>
    <property type="molecule type" value="Genomic_DNA"/>
</dbReference>
<keyword evidence="6" id="KW-0333">Golgi apparatus</keyword>
<evidence type="ECO:0000256" key="8">
    <source>
        <dbReference type="ARBA" id="ARBA00031347"/>
    </source>
</evidence>
<keyword evidence="5" id="KW-0653">Protein transport</keyword>
<dbReference type="GO" id="GO:0006891">
    <property type="term" value="P:intra-Golgi vesicle-mediated transport"/>
    <property type="evidence" value="ECO:0007669"/>
    <property type="project" value="TreeGrafter"/>
</dbReference>
<keyword evidence="7" id="KW-0472">Membrane</keyword>
<dbReference type="Pfam" id="PF04124">
    <property type="entry name" value="Dor1"/>
    <property type="match status" value="2"/>
</dbReference>
<dbReference type="Proteomes" id="UP000007151">
    <property type="component" value="Unassembled WGS sequence"/>
</dbReference>